<keyword evidence="3" id="KW-1185">Reference proteome</keyword>
<feature type="compositionally biased region" description="Basic and acidic residues" evidence="1">
    <location>
        <begin position="37"/>
        <end position="52"/>
    </location>
</feature>
<reference evidence="2" key="1">
    <citation type="submission" date="2020-01" db="EMBL/GenBank/DDBJ databases">
        <authorList>
            <person name="Mishra B."/>
        </authorList>
    </citation>
    <scope>NUCLEOTIDE SEQUENCE [LARGE SCALE GENOMIC DNA]</scope>
</reference>
<dbReference type="Proteomes" id="UP000467841">
    <property type="component" value="Unassembled WGS sequence"/>
</dbReference>
<evidence type="ECO:0000313" key="2">
    <source>
        <dbReference type="EMBL" id="CAA7019179.1"/>
    </source>
</evidence>
<evidence type="ECO:0000313" key="3">
    <source>
        <dbReference type="Proteomes" id="UP000467841"/>
    </source>
</evidence>
<protein>
    <recommendedName>
        <fullName evidence="4">K-box domain-containing protein</fullName>
    </recommendedName>
</protein>
<evidence type="ECO:0000256" key="1">
    <source>
        <dbReference type="SAM" id="MobiDB-lite"/>
    </source>
</evidence>
<dbReference type="EMBL" id="CACVBM020000444">
    <property type="protein sequence ID" value="CAA7019179.1"/>
    <property type="molecule type" value="Genomic_DNA"/>
</dbReference>
<gene>
    <name evidence="2" type="ORF">MERR_LOCUS6414</name>
</gene>
<evidence type="ECO:0008006" key="4">
    <source>
        <dbReference type="Google" id="ProtNLM"/>
    </source>
</evidence>
<accession>A0A6D2HSG9</accession>
<name>A0A6D2HSG9_9BRAS</name>
<organism evidence="2 3">
    <name type="scientific">Microthlaspi erraticum</name>
    <dbReference type="NCBI Taxonomy" id="1685480"/>
    <lineage>
        <taxon>Eukaryota</taxon>
        <taxon>Viridiplantae</taxon>
        <taxon>Streptophyta</taxon>
        <taxon>Embryophyta</taxon>
        <taxon>Tracheophyta</taxon>
        <taxon>Spermatophyta</taxon>
        <taxon>Magnoliopsida</taxon>
        <taxon>eudicotyledons</taxon>
        <taxon>Gunneridae</taxon>
        <taxon>Pentapetalae</taxon>
        <taxon>rosids</taxon>
        <taxon>malvids</taxon>
        <taxon>Brassicales</taxon>
        <taxon>Brassicaceae</taxon>
        <taxon>Coluteocarpeae</taxon>
        <taxon>Microthlaspi</taxon>
    </lineage>
</organism>
<comment type="caution">
    <text evidence="2">The sequence shown here is derived from an EMBL/GenBank/DDBJ whole genome shotgun (WGS) entry which is preliminary data.</text>
</comment>
<feature type="region of interest" description="Disordered" evidence="1">
    <location>
        <begin position="1"/>
        <end position="52"/>
    </location>
</feature>
<sequence>MVNVGEMSESSRWLQEHDQEANETFKSFQRLNVDDSESSKFSRSERSPPKQEDLLALRLKAETLRTELEDLQILNDSMCGEGVDALSVAELRSLLGPLEQGVLRVETQLAKKRKEQEEIDASMVKQEFGEEGDTDAGKSWIESKRNQSLKLQLLAAKKRSYLRKRARELRSSTESRKHSDDHKTLVQAINNMKRDITTLQLLNRRMCGEDIDGMDFFELLVLRKQINFGLVYVESWALKKEGKLGN</sequence>
<dbReference type="AlphaFoldDB" id="A0A6D2HSG9"/>
<proteinExistence type="predicted"/>